<gene>
    <name evidence="1" type="ORF">EEL30_21865</name>
</gene>
<sequence>MKKFVNELAPKQKKIYDYITSNVTDDGSDLIGLLEEVSEYYEAVPEHICEYYTELKEIEKIEVIHFVTRYILRKN</sequence>
<evidence type="ECO:0000313" key="1">
    <source>
        <dbReference type="EMBL" id="QDX94690.1"/>
    </source>
</evidence>
<keyword evidence="2" id="KW-1185">Reference proteome</keyword>
<reference evidence="1 2" key="1">
    <citation type="submission" date="2018-11" db="EMBL/GenBank/DDBJ databases">
        <title>Phylogenetic determinants of toxin gene distribution in genomes of Brevibacillus laterosporus.</title>
        <authorList>
            <person name="Glare T.R."/>
            <person name="Durrant A."/>
            <person name="Berry C."/>
            <person name="Palma L."/>
            <person name="Ormskirk M."/>
            <person name="Cox M.O."/>
        </authorList>
    </citation>
    <scope>NUCLEOTIDE SEQUENCE [LARGE SCALE GENOMIC DNA]</scope>
    <source>
        <strain evidence="1 2">1821L</strain>
    </source>
</reference>
<name>A0A518VCH0_BRELA</name>
<dbReference type="EMBL" id="CP033464">
    <property type="protein sequence ID" value="QDX94690.1"/>
    <property type="molecule type" value="Genomic_DNA"/>
</dbReference>
<evidence type="ECO:0000313" key="2">
    <source>
        <dbReference type="Proteomes" id="UP000319432"/>
    </source>
</evidence>
<dbReference type="AlphaFoldDB" id="A0A518VCH0"/>
<protein>
    <submittedName>
        <fullName evidence="1">Uncharacterized protein</fullName>
    </submittedName>
</protein>
<accession>A0A518VCH0</accession>
<proteinExistence type="predicted"/>
<organism evidence="1 2">
    <name type="scientific">Brevibacillus laterosporus</name>
    <name type="common">Bacillus laterosporus</name>
    <dbReference type="NCBI Taxonomy" id="1465"/>
    <lineage>
        <taxon>Bacteria</taxon>
        <taxon>Bacillati</taxon>
        <taxon>Bacillota</taxon>
        <taxon>Bacilli</taxon>
        <taxon>Bacillales</taxon>
        <taxon>Paenibacillaceae</taxon>
        <taxon>Brevibacillus</taxon>
    </lineage>
</organism>
<dbReference type="Proteomes" id="UP000319432">
    <property type="component" value="Chromosome"/>
</dbReference>